<name>A0AAV3ZUH2_9GAST</name>
<dbReference type="AlphaFoldDB" id="A0AAV3ZUH2"/>
<accession>A0AAV3ZUH2</accession>
<proteinExistence type="predicted"/>
<dbReference type="EMBL" id="BLXT01002845">
    <property type="protein sequence ID" value="GFN98289.1"/>
    <property type="molecule type" value="Genomic_DNA"/>
</dbReference>
<dbReference type="Proteomes" id="UP000735302">
    <property type="component" value="Unassembled WGS sequence"/>
</dbReference>
<evidence type="ECO:0000313" key="1">
    <source>
        <dbReference type="EMBL" id="GFN98289.1"/>
    </source>
</evidence>
<organism evidence="1 2">
    <name type="scientific">Plakobranchus ocellatus</name>
    <dbReference type="NCBI Taxonomy" id="259542"/>
    <lineage>
        <taxon>Eukaryota</taxon>
        <taxon>Metazoa</taxon>
        <taxon>Spiralia</taxon>
        <taxon>Lophotrochozoa</taxon>
        <taxon>Mollusca</taxon>
        <taxon>Gastropoda</taxon>
        <taxon>Heterobranchia</taxon>
        <taxon>Euthyneura</taxon>
        <taxon>Panpulmonata</taxon>
        <taxon>Sacoglossa</taxon>
        <taxon>Placobranchoidea</taxon>
        <taxon>Plakobranchidae</taxon>
        <taxon>Plakobranchus</taxon>
    </lineage>
</organism>
<evidence type="ECO:0000313" key="2">
    <source>
        <dbReference type="Proteomes" id="UP000735302"/>
    </source>
</evidence>
<comment type="caution">
    <text evidence="1">The sequence shown here is derived from an EMBL/GenBank/DDBJ whole genome shotgun (WGS) entry which is preliminary data.</text>
</comment>
<sequence length="108" mass="12131">MHGPSHSPPIQQLESGKVRGLLWHLSVSKQKRVDIPVPLSRLLIAQATKAGLQGRVEPLHQSVAHRVLRGCGFLFDAKETADLLHAVRYELRSLVTQHLLWDTFTLRA</sequence>
<reference evidence="1 2" key="1">
    <citation type="journal article" date="2021" name="Elife">
        <title>Chloroplast acquisition without the gene transfer in kleptoplastic sea slugs, Plakobranchus ocellatus.</title>
        <authorList>
            <person name="Maeda T."/>
            <person name="Takahashi S."/>
            <person name="Yoshida T."/>
            <person name="Shimamura S."/>
            <person name="Takaki Y."/>
            <person name="Nagai Y."/>
            <person name="Toyoda A."/>
            <person name="Suzuki Y."/>
            <person name="Arimoto A."/>
            <person name="Ishii H."/>
            <person name="Satoh N."/>
            <person name="Nishiyama T."/>
            <person name="Hasebe M."/>
            <person name="Maruyama T."/>
            <person name="Minagawa J."/>
            <person name="Obokata J."/>
            <person name="Shigenobu S."/>
        </authorList>
    </citation>
    <scope>NUCLEOTIDE SEQUENCE [LARGE SCALE GENOMIC DNA]</scope>
</reference>
<gene>
    <name evidence="1" type="ORF">PoB_002479500</name>
</gene>
<keyword evidence="2" id="KW-1185">Reference proteome</keyword>
<protein>
    <submittedName>
        <fullName evidence="1">Uncharacterized protein</fullName>
    </submittedName>
</protein>